<dbReference type="InterPro" id="IPR043502">
    <property type="entry name" value="DNA/RNA_pol_sf"/>
</dbReference>
<evidence type="ECO:0000259" key="3">
    <source>
        <dbReference type="PROSITE" id="PS50878"/>
    </source>
</evidence>
<feature type="domain" description="Reverse transcriptase" evidence="3">
    <location>
        <begin position="192"/>
        <end position="451"/>
    </location>
</feature>
<dbReference type="AlphaFoldDB" id="A0AAE1CY34"/>
<name>A0AAE1CY34_9GAST</name>
<dbReference type="SUPFAM" id="SSF56672">
    <property type="entry name" value="DNA/RNA polymerases"/>
    <property type="match status" value="1"/>
</dbReference>
<dbReference type="InterPro" id="IPR000477">
    <property type="entry name" value="RT_dom"/>
</dbReference>
<evidence type="ECO:0000313" key="4">
    <source>
        <dbReference type="EMBL" id="KAK3744289.1"/>
    </source>
</evidence>
<keyword evidence="5" id="KW-1185">Reference proteome</keyword>
<gene>
    <name evidence="4" type="ORF">RRG08_030375</name>
</gene>
<evidence type="ECO:0000256" key="2">
    <source>
        <dbReference type="SAM" id="MobiDB-lite"/>
    </source>
</evidence>
<evidence type="ECO:0000256" key="1">
    <source>
        <dbReference type="SAM" id="Coils"/>
    </source>
</evidence>
<organism evidence="4 5">
    <name type="scientific">Elysia crispata</name>
    <name type="common">lettuce slug</name>
    <dbReference type="NCBI Taxonomy" id="231223"/>
    <lineage>
        <taxon>Eukaryota</taxon>
        <taxon>Metazoa</taxon>
        <taxon>Spiralia</taxon>
        <taxon>Lophotrochozoa</taxon>
        <taxon>Mollusca</taxon>
        <taxon>Gastropoda</taxon>
        <taxon>Heterobranchia</taxon>
        <taxon>Euthyneura</taxon>
        <taxon>Panpulmonata</taxon>
        <taxon>Sacoglossa</taxon>
        <taxon>Placobranchoidea</taxon>
        <taxon>Plakobranchidae</taxon>
        <taxon>Elysia</taxon>
    </lineage>
</organism>
<comment type="caution">
    <text evidence="4">The sequence shown here is derived from an EMBL/GenBank/DDBJ whole genome shotgun (WGS) entry which is preliminary data.</text>
</comment>
<dbReference type="PANTHER" id="PTHR31635:SF196">
    <property type="entry name" value="REVERSE TRANSCRIPTASE DOMAIN-CONTAINING PROTEIN-RELATED"/>
    <property type="match status" value="1"/>
</dbReference>
<reference evidence="4" key="1">
    <citation type="journal article" date="2023" name="G3 (Bethesda)">
        <title>A reference genome for the long-term kleptoplast-retaining sea slug Elysia crispata morphotype clarki.</title>
        <authorList>
            <person name="Eastman K.E."/>
            <person name="Pendleton A.L."/>
            <person name="Shaikh M.A."/>
            <person name="Suttiyut T."/>
            <person name="Ogas R."/>
            <person name="Tomko P."/>
            <person name="Gavelis G."/>
            <person name="Widhalm J.R."/>
            <person name="Wisecaver J.H."/>
        </authorList>
    </citation>
    <scope>NUCLEOTIDE SEQUENCE</scope>
    <source>
        <strain evidence="4">ECLA1</strain>
    </source>
</reference>
<accession>A0AAE1CY34</accession>
<protein>
    <recommendedName>
        <fullName evidence="3">Reverse transcriptase domain-containing protein</fullName>
    </recommendedName>
</protein>
<feature type="region of interest" description="Disordered" evidence="2">
    <location>
        <begin position="505"/>
        <end position="543"/>
    </location>
</feature>
<feature type="coiled-coil region" evidence="1">
    <location>
        <begin position="85"/>
        <end position="141"/>
    </location>
</feature>
<sequence length="543" mass="62815">MRVSQELAIKESKRKRDRTKEILTLLETPELEKERRIMLQKELDDIEEGKYRGAAIRCKVDTEQEDILTKHFLAREQNIHKDRNIKEIKKENGEITNKREEIKKEFQEFYKKLYTEEGLGTEEKQDKYLKYVRKIEEEEREKMENPFTENEIATAIKELNKGKSPGPDGLTNEFYQTFQGQLVPILKKVVDQAVERGNLPKEMKLSYITLLPKDLDNRTEVSKYRPVSLLNADYKIISKILTSRMQPVMHKLVHKDQQCAVKGRKIQNHLHNIREIITYCRVKGLPARILSLDQEKAFDRVSHSFLHKILEASNISKYVRDWIRILYDNPCSRVIVNQELSEEFILTRSVRQGCSMSPLLYTLILEPLLENIRQDKGIEGIKIPGGGEQKSKAFADDTIMLTTKDSSITKIIKKFEEYGEASGNKINIAKTSIMNIGPDNNRQTPPLNLKVVKAIKICGLQFTNNEEQTTTKSWNDLLVKCEKQVKAYENKPTTIFGRVRMVNSKIVPQDEQPHGVGKTDRPRDRTAGGKRQNSTRAEAEAFI</sequence>
<dbReference type="PROSITE" id="PS50878">
    <property type="entry name" value="RT_POL"/>
    <property type="match status" value="1"/>
</dbReference>
<keyword evidence="1" id="KW-0175">Coiled coil</keyword>
<dbReference type="Pfam" id="PF00078">
    <property type="entry name" value="RVT_1"/>
    <property type="match status" value="1"/>
</dbReference>
<dbReference type="CDD" id="cd01650">
    <property type="entry name" value="RT_nLTR_like"/>
    <property type="match status" value="1"/>
</dbReference>
<dbReference type="PANTHER" id="PTHR31635">
    <property type="entry name" value="REVERSE TRANSCRIPTASE DOMAIN-CONTAINING PROTEIN-RELATED"/>
    <property type="match status" value="1"/>
</dbReference>
<dbReference type="Proteomes" id="UP001283361">
    <property type="component" value="Unassembled WGS sequence"/>
</dbReference>
<feature type="compositionally biased region" description="Basic and acidic residues" evidence="2">
    <location>
        <begin position="511"/>
        <end position="527"/>
    </location>
</feature>
<evidence type="ECO:0000313" key="5">
    <source>
        <dbReference type="Proteomes" id="UP001283361"/>
    </source>
</evidence>
<proteinExistence type="predicted"/>
<dbReference type="EMBL" id="JAWDGP010006267">
    <property type="protein sequence ID" value="KAK3744289.1"/>
    <property type="molecule type" value="Genomic_DNA"/>
</dbReference>